<evidence type="ECO:0000313" key="3">
    <source>
        <dbReference type="Proteomes" id="UP000199387"/>
    </source>
</evidence>
<protein>
    <submittedName>
        <fullName evidence="2">Uncharacterized protein</fullName>
    </submittedName>
</protein>
<dbReference type="STRING" id="1236220.SAMN04488112_11383"/>
<organism evidence="2 3">
    <name type="scientific">Melghirimyces thermohalophilus</name>
    <dbReference type="NCBI Taxonomy" id="1236220"/>
    <lineage>
        <taxon>Bacteria</taxon>
        <taxon>Bacillati</taxon>
        <taxon>Bacillota</taxon>
        <taxon>Bacilli</taxon>
        <taxon>Bacillales</taxon>
        <taxon>Thermoactinomycetaceae</taxon>
        <taxon>Melghirimyces</taxon>
    </lineage>
</organism>
<dbReference type="AlphaFoldDB" id="A0A1G6NLU1"/>
<reference evidence="2 3" key="1">
    <citation type="submission" date="2016-10" db="EMBL/GenBank/DDBJ databases">
        <authorList>
            <person name="de Groot N.N."/>
        </authorList>
    </citation>
    <scope>NUCLEOTIDE SEQUENCE [LARGE SCALE GENOMIC DNA]</scope>
    <source>
        <strain evidence="2 3">DSM 45514</strain>
    </source>
</reference>
<dbReference type="Proteomes" id="UP000199387">
    <property type="component" value="Unassembled WGS sequence"/>
</dbReference>
<evidence type="ECO:0000313" key="2">
    <source>
        <dbReference type="EMBL" id="SDC68932.1"/>
    </source>
</evidence>
<feature type="transmembrane region" description="Helical" evidence="1">
    <location>
        <begin position="38"/>
        <end position="59"/>
    </location>
</feature>
<evidence type="ECO:0000256" key="1">
    <source>
        <dbReference type="SAM" id="Phobius"/>
    </source>
</evidence>
<dbReference type="Gene3D" id="1.20.1250.20">
    <property type="entry name" value="MFS general substrate transporter like domains"/>
    <property type="match status" value="1"/>
</dbReference>
<keyword evidence="3" id="KW-1185">Reference proteome</keyword>
<dbReference type="SUPFAM" id="SSF103473">
    <property type="entry name" value="MFS general substrate transporter"/>
    <property type="match status" value="1"/>
</dbReference>
<keyword evidence="1" id="KW-1133">Transmembrane helix</keyword>
<gene>
    <name evidence="2" type="ORF">SAMN04488112_11383</name>
</gene>
<dbReference type="InterPro" id="IPR036259">
    <property type="entry name" value="MFS_trans_sf"/>
</dbReference>
<name>A0A1G6NLU1_9BACL</name>
<sequence length="130" mass="15109">MSIFAIGTLFAGIAPDFSMLLFERVIQSRGAGVMLPLMQTVFLMIFPVHRRGVLVLFIFRQFCLETSKLEFQVFRYSIFPLTVFIGTITFMGQNRPNRSWWGGSLTKENQIENGFYWWYGKVNVYVESGR</sequence>
<proteinExistence type="predicted"/>
<keyword evidence="1" id="KW-0812">Transmembrane</keyword>
<accession>A0A1G6NLU1</accession>
<keyword evidence="1" id="KW-0472">Membrane</keyword>
<feature type="transmembrane region" description="Helical" evidence="1">
    <location>
        <begin position="71"/>
        <end position="91"/>
    </location>
</feature>
<dbReference type="EMBL" id="FMZA01000013">
    <property type="protein sequence ID" value="SDC68932.1"/>
    <property type="molecule type" value="Genomic_DNA"/>
</dbReference>